<keyword evidence="5" id="KW-0805">Transcription regulation</keyword>
<keyword evidence="12" id="KW-1185">Reference proteome</keyword>
<dbReference type="EMBL" id="JACJVP010000027">
    <property type="protein sequence ID" value="MBB6672473.1"/>
    <property type="molecule type" value="Genomic_DNA"/>
</dbReference>
<evidence type="ECO:0000259" key="9">
    <source>
        <dbReference type="PROSITE" id="PS01124"/>
    </source>
</evidence>
<keyword evidence="3 8" id="KW-0597">Phosphoprotein</keyword>
<dbReference type="Pfam" id="PF12833">
    <property type="entry name" value="HTH_18"/>
    <property type="match status" value="1"/>
</dbReference>
<evidence type="ECO:0000256" key="2">
    <source>
        <dbReference type="ARBA" id="ARBA00022490"/>
    </source>
</evidence>
<sequence length="526" mass="60369">MYSTIVVDDEYYVRKGLIQLIDWEKSGFQVIGEAENGEDALALIRDRRPDLVVTDIRMPELDGIELIRTAADQKLDTEFMIVSGYNDFQYAQQALRHGASDYVLKPVDPDDATEALAKIRGKLEAKKRWRDAGSSRTEDKRLEAAIRGEYVSSELQAWESSWREAGALRFQYALVEWNDALPWNDRTLPPPETRRSAIRAAVIGAASATREPVLYEHRKAIGLLVPDLYLTEYGGADRSFFAAMLGRLNERLDLNFRVYVGPAVGSLRELNRSYIGARVAMVYKYWRPQTPILLHEEIEGTTLHHRQLEDETYREWMEAIEENDEKAILIALDRMFASFQDDRFSPEAIKAAIVQCALGIAHAVRRAEGDEKELAGMEAVIGWPDYNVTLGELRRLFEAYTFEAAALLNKLYRTHGRCGIRQIICYVDQNFHRPLTLKSAAAHFYMNSAYLGQLFKKHCGVYFNDYVLQLRIAEAKRLLRQSSLRVYEVADRVGFNNADYFVTRFEKLEKMTPTEYRNRLNVDSEG</sequence>
<dbReference type="PANTHER" id="PTHR42713:SF3">
    <property type="entry name" value="TRANSCRIPTIONAL REGULATORY PROTEIN HPTR"/>
    <property type="match status" value="1"/>
</dbReference>
<dbReference type="PROSITE" id="PS50110">
    <property type="entry name" value="RESPONSE_REGULATORY"/>
    <property type="match status" value="1"/>
</dbReference>
<dbReference type="PROSITE" id="PS00041">
    <property type="entry name" value="HTH_ARAC_FAMILY_1"/>
    <property type="match status" value="1"/>
</dbReference>
<keyword evidence="4" id="KW-0902">Two-component regulatory system</keyword>
<dbReference type="PANTHER" id="PTHR42713">
    <property type="entry name" value="HISTIDINE KINASE-RELATED"/>
    <property type="match status" value="1"/>
</dbReference>
<protein>
    <submittedName>
        <fullName evidence="11">Response regulator transcription factor</fullName>
    </submittedName>
</protein>
<evidence type="ECO:0000256" key="7">
    <source>
        <dbReference type="ARBA" id="ARBA00023163"/>
    </source>
</evidence>
<evidence type="ECO:0000313" key="12">
    <source>
        <dbReference type="Proteomes" id="UP000547209"/>
    </source>
</evidence>
<evidence type="ECO:0000256" key="8">
    <source>
        <dbReference type="PROSITE-ProRule" id="PRU00169"/>
    </source>
</evidence>
<dbReference type="GO" id="GO:0043565">
    <property type="term" value="F:sequence-specific DNA binding"/>
    <property type="evidence" value="ECO:0007669"/>
    <property type="project" value="InterPro"/>
</dbReference>
<dbReference type="InterPro" id="IPR009057">
    <property type="entry name" value="Homeodomain-like_sf"/>
</dbReference>
<keyword evidence="7" id="KW-0804">Transcription</keyword>
<dbReference type="PROSITE" id="PS01124">
    <property type="entry name" value="HTH_ARAC_FAMILY_2"/>
    <property type="match status" value="1"/>
</dbReference>
<evidence type="ECO:0000313" key="11">
    <source>
        <dbReference type="EMBL" id="MBB6672473.1"/>
    </source>
</evidence>
<proteinExistence type="predicted"/>
<dbReference type="InterPro" id="IPR018062">
    <property type="entry name" value="HTH_AraC-typ_CS"/>
</dbReference>
<comment type="caution">
    <text evidence="11">The sequence shown here is derived from an EMBL/GenBank/DDBJ whole genome shotgun (WGS) entry which is preliminary data.</text>
</comment>
<gene>
    <name evidence="11" type="ORF">H7C19_17475</name>
</gene>
<accession>A0A7X0VGL4</accession>
<keyword evidence="2" id="KW-0963">Cytoplasm</keyword>
<organism evidence="11 12">
    <name type="scientific">Cohnella nanjingensis</name>
    <dbReference type="NCBI Taxonomy" id="1387779"/>
    <lineage>
        <taxon>Bacteria</taxon>
        <taxon>Bacillati</taxon>
        <taxon>Bacillota</taxon>
        <taxon>Bacilli</taxon>
        <taxon>Bacillales</taxon>
        <taxon>Paenibacillaceae</taxon>
        <taxon>Cohnella</taxon>
    </lineage>
</organism>
<dbReference type="AlphaFoldDB" id="A0A7X0VGL4"/>
<dbReference type="SUPFAM" id="SSF52172">
    <property type="entry name" value="CheY-like"/>
    <property type="match status" value="1"/>
</dbReference>
<dbReference type="GO" id="GO:0003700">
    <property type="term" value="F:DNA-binding transcription factor activity"/>
    <property type="evidence" value="ECO:0007669"/>
    <property type="project" value="InterPro"/>
</dbReference>
<comment type="subcellular location">
    <subcellularLocation>
        <location evidence="1">Cytoplasm</location>
    </subcellularLocation>
</comment>
<feature type="modified residue" description="4-aspartylphosphate" evidence="8">
    <location>
        <position position="55"/>
    </location>
</feature>
<dbReference type="GO" id="GO:0005737">
    <property type="term" value="C:cytoplasm"/>
    <property type="evidence" value="ECO:0007669"/>
    <property type="project" value="UniProtKB-SubCell"/>
</dbReference>
<dbReference type="Proteomes" id="UP000547209">
    <property type="component" value="Unassembled WGS sequence"/>
</dbReference>
<dbReference type="CDD" id="cd17536">
    <property type="entry name" value="REC_YesN-like"/>
    <property type="match status" value="1"/>
</dbReference>
<dbReference type="SMART" id="SM00342">
    <property type="entry name" value="HTH_ARAC"/>
    <property type="match status" value="1"/>
</dbReference>
<dbReference type="InterPro" id="IPR001789">
    <property type="entry name" value="Sig_transdc_resp-reg_receiver"/>
</dbReference>
<dbReference type="Gene3D" id="1.10.10.60">
    <property type="entry name" value="Homeodomain-like"/>
    <property type="match status" value="2"/>
</dbReference>
<evidence type="ECO:0000256" key="6">
    <source>
        <dbReference type="ARBA" id="ARBA00023125"/>
    </source>
</evidence>
<feature type="domain" description="Response regulatory" evidence="10">
    <location>
        <begin position="3"/>
        <end position="120"/>
    </location>
</feature>
<feature type="domain" description="HTH araC/xylS-type" evidence="9">
    <location>
        <begin position="421"/>
        <end position="519"/>
    </location>
</feature>
<dbReference type="RefSeq" id="WP_185143950.1">
    <property type="nucleotide sequence ID" value="NZ_JACJVP010000027.1"/>
</dbReference>
<dbReference type="InterPro" id="IPR051552">
    <property type="entry name" value="HptR"/>
</dbReference>
<dbReference type="SMART" id="SM00448">
    <property type="entry name" value="REC"/>
    <property type="match status" value="1"/>
</dbReference>
<dbReference type="SUPFAM" id="SSF46689">
    <property type="entry name" value="Homeodomain-like"/>
    <property type="match status" value="2"/>
</dbReference>
<evidence type="ECO:0000256" key="5">
    <source>
        <dbReference type="ARBA" id="ARBA00023015"/>
    </source>
</evidence>
<dbReference type="Gene3D" id="3.40.50.2300">
    <property type="match status" value="1"/>
</dbReference>
<name>A0A7X0VGL4_9BACL</name>
<dbReference type="GO" id="GO:0000160">
    <property type="term" value="P:phosphorelay signal transduction system"/>
    <property type="evidence" value="ECO:0007669"/>
    <property type="project" value="UniProtKB-KW"/>
</dbReference>
<reference evidence="11 12" key="1">
    <citation type="submission" date="2020-08" db="EMBL/GenBank/DDBJ databases">
        <title>Cohnella phylogeny.</title>
        <authorList>
            <person name="Dunlap C."/>
        </authorList>
    </citation>
    <scope>NUCLEOTIDE SEQUENCE [LARGE SCALE GENOMIC DNA]</scope>
    <source>
        <strain evidence="11 12">DSM 28246</strain>
    </source>
</reference>
<evidence type="ECO:0000256" key="1">
    <source>
        <dbReference type="ARBA" id="ARBA00004496"/>
    </source>
</evidence>
<evidence type="ECO:0000259" key="10">
    <source>
        <dbReference type="PROSITE" id="PS50110"/>
    </source>
</evidence>
<keyword evidence="6" id="KW-0238">DNA-binding</keyword>
<dbReference type="InterPro" id="IPR011006">
    <property type="entry name" value="CheY-like_superfamily"/>
</dbReference>
<dbReference type="InterPro" id="IPR018060">
    <property type="entry name" value="HTH_AraC"/>
</dbReference>
<evidence type="ECO:0000256" key="3">
    <source>
        <dbReference type="ARBA" id="ARBA00022553"/>
    </source>
</evidence>
<evidence type="ECO:0000256" key="4">
    <source>
        <dbReference type="ARBA" id="ARBA00023012"/>
    </source>
</evidence>
<dbReference type="Pfam" id="PF00072">
    <property type="entry name" value="Response_reg"/>
    <property type="match status" value="1"/>
</dbReference>